<feature type="domain" description="7,8-dihydro-6-hydroxymethylpterin-pyrophosphokinase" evidence="8">
    <location>
        <begin position="6"/>
        <end position="130"/>
    </location>
</feature>
<keyword evidence="4" id="KW-0547">Nucleotide-binding</keyword>
<dbReference type="UniPathway" id="UPA00077">
    <property type="reaction ID" value="UER00155"/>
</dbReference>
<evidence type="ECO:0000256" key="7">
    <source>
        <dbReference type="ARBA" id="ARBA00022909"/>
    </source>
</evidence>
<evidence type="ECO:0000256" key="6">
    <source>
        <dbReference type="ARBA" id="ARBA00022840"/>
    </source>
</evidence>
<evidence type="ECO:0000256" key="5">
    <source>
        <dbReference type="ARBA" id="ARBA00022777"/>
    </source>
</evidence>
<dbReference type="RefSeq" id="WP_114334781.1">
    <property type="nucleotide sequence ID" value="NZ_QMDL01000003.1"/>
</dbReference>
<dbReference type="PANTHER" id="PTHR43071">
    <property type="entry name" value="2-AMINO-4-HYDROXY-6-HYDROXYMETHYLDIHYDROPTERIDINE PYROPHOSPHOKINASE"/>
    <property type="match status" value="1"/>
</dbReference>
<keyword evidence="10" id="KW-1185">Reference proteome</keyword>
<sequence>MARVLLGIGSNVERYRHVGLALDALQNAFGELSVSPVYESEPVGFSGSNFLNLAVGFHTELQVAELSRLLKQMELDFGRRPDAPRFSPRTLDLDILTYGDEVGLVAGVELPRGEILKNAFVLKPLADIAPETKHPVNGKSYSELWQYYAADQKLWPVDFIWQERQISAAIG</sequence>
<dbReference type="InterPro" id="IPR035907">
    <property type="entry name" value="Hppk_sf"/>
</dbReference>
<proteinExistence type="predicted"/>
<dbReference type="NCBIfam" id="TIGR01498">
    <property type="entry name" value="folK"/>
    <property type="match status" value="1"/>
</dbReference>
<keyword evidence="5 9" id="KW-0418">Kinase</keyword>
<evidence type="ECO:0000256" key="3">
    <source>
        <dbReference type="ARBA" id="ARBA00022679"/>
    </source>
</evidence>
<organism evidence="9 10">
    <name type="scientific">Marinobacter litoralis</name>
    <dbReference type="NCBI Taxonomy" id="187981"/>
    <lineage>
        <taxon>Bacteria</taxon>
        <taxon>Pseudomonadati</taxon>
        <taxon>Pseudomonadota</taxon>
        <taxon>Gammaproteobacteria</taxon>
        <taxon>Pseudomonadales</taxon>
        <taxon>Marinobacteraceae</taxon>
        <taxon>Marinobacter</taxon>
    </lineage>
</organism>
<dbReference type="Gene3D" id="3.30.70.560">
    <property type="entry name" value="7,8-Dihydro-6-hydroxymethylpterin-pyrophosphokinase HPPK"/>
    <property type="match status" value="1"/>
</dbReference>
<keyword evidence="3 9" id="KW-0808">Transferase</keyword>
<dbReference type="Proteomes" id="UP000265903">
    <property type="component" value="Unassembled WGS sequence"/>
</dbReference>
<dbReference type="EMBL" id="QMDL01000003">
    <property type="protein sequence ID" value="RMJ02529.1"/>
    <property type="molecule type" value="Genomic_DNA"/>
</dbReference>
<evidence type="ECO:0000256" key="1">
    <source>
        <dbReference type="ARBA" id="ARBA00005051"/>
    </source>
</evidence>
<dbReference type="GO" id="GO:0016301">
    <property type="term" value="F:kinase activity"/>
    <property type="evidence" value="ECO:0007669"/>
    <property type="project" value="UniProtKB-KW"/>
</dbReference>
<dbReference type="PANTHER" id="PTHR43071:SF2">
    <property type="entry name" value="2-AMINO-4-HYDROXY-6-HYDROXYMETHYLDIHYDROPTERIDINE PYROPHOSPHOKINASE"/>
    <property type="match status" value="1"/>
</dbReference>
<evidence type="ECO:0000259" key="8">
    <source>
        <dbReference type="Pfam" id="PF01288"/>
    </source>
</evidence>
<evidence type="ECO:0000313" key="9">
    <source>
        <dbReference type="EMBL" id="RMJ02529.1"/>
    </source>
</evidence>
<dbReference type="InterPro" id="IPR000550">
    <property type="entry name" value="Hppk"/>
</dbReference>
<dbReference type="GO" id="GO:0003848">
    <property type="term" value="F:2-amino-4-hydroxy-6-hydroxymethyldihydropteridine diphosphokinase activity"/>
    <property type="evidence" value="ECO:0007669"/>
    <property type="project" value="UniProtKB-EC"/>
</dbReference>
<evidence type="ECO:0000256" key="4">
    <source>
        <dbReference type="ARBA" id="ARBA00022741"/>
    </source>
</evidence>
<reference evidence="9 10" key="1">
    <citation type="submission" date="2018-08" db="EMBL/GenBank/DDBJ databases">
        <title>Whole Genome Sequence of the Moderate Halophilic Marine Bacterium Marinobacter litoralis Sw-45.</title>
        <authorList>
            <person name="Musa H."/>
        </authorList>
    </citation>
    <scope>NUCLEOTIDE SEQUENCE [LARGE SCALE GENOMIC DNA]</scope>
    <source>
        <strain evidence="9 10">Sw-45</strain>
    </source>
</reference>
<dbReference type="SUPFAM" id="SSF55083">
    <property type="entry name" value="6-hydroxymethyl-7,8-dihydropterin pyrophosphokinase, HPPK"/>
    <property type="match status" value="1"/>
</dbReference>
<name>A0A3M2RBI3_9GAMM</name>
<dbReference type="Pfam" id="PF01288">
    <property type="entry name" value="HPPK"/>
    <property type="match status" value="1"/>
</dbReference>
<evidence type="ECO:0000313" key="10">
    <source>
        <dbReference type="Proteomes" id="UP000265903"/>
    </source>
</evidence>
<comment type="caution">
    <text evidence="9">The sequence shown here is derived from an EMBL/GenBank/DDBJ whole genome shotgun (WGS) entry which is preliminary data.</text>
</comment>
<dbReference type="GO" id="GO:0046654">
    <property type="term" value="P:tetrahydrofolate biosynthetic process"/>
    <property type="evidence" value="ECO:0007669"/>
    <property type="project" value="UniProtKB-UniPathway"/>
</dbReference>
<comment type="pathway">
    <text evidence="1">Cofactor biosynthesis; tetrahydrofolate biosynthesis; 2-amino-4-hydroxy-6-hydroxymethyl-7,8-dihydropteridine diphosphate from 7,8-dihydroneopterin triphosphate: step 4/4.</text>
</comment>
<dbReference type="CDD" id="cd00483">
    <property type="entry name" value="HPPK"/>
    <property type="match status" value="1"/>
</dbReference>
<dbReference type="GO" id="GO:0005524">
    <property type="term" value="F:ATP binding"/>
    <property type="evidence" value="ECO:0007669"/>
    <property type="project" value="UniProtKB-KW"/>
</dbReference>
<accession>A0A3M2RBI3</accession>
<gene>
    <name evidence="9" type="primary">folK_2</name>
    <name evidence="9" type="ORF">DOQ08_01991</name>
</gene>
<keyword evidence="7" id="KW-0289">Folate biosynthesis</keyword>
<protein>
    <recommendedName>
        <fullName evidence="2">2-amino-4-hydroxy-6-hydroxymethyldihydropteridine diphosphokinase</fullName>
        <ecNumber evidence="2">2.7.6.3</ecNumber>
    </recommendedName>
</protein>
<dbReference type="GO" id="GO:0046656">
    <property type="term" value="P:folic acid biosynthetic process"/>
    <property type="evidence" value="ECO:0007669"/>
    <property type="project" value="UniProtKB-KW"/>
</dbReference>
<dbReference type="OrthoDB" id="9790168at2"/>
<dbReference type="AlphaFoldDB" id="A0A3M2RBI3"/>
<keyword evidence="6" id="KW-0067">ATP-binding</keyword>
<dbReference type="EC" id="2.7.6.3" evidence="2"/>
<evidence type="ECO:0000256" key="2">
    <source>
        <dbReference type="ARBA" id="ARBA00013253"/>
    </source>
</evidence>